<evidence type="ECO:0000256" key="1">
    <source>
        <dbReference type="ARBA" id="ARBA00001554"/>
    </source>
</evidence>
<dbReference type="Pfam" id="PF01329">
    <property type="entry name" value="Pterin_4a"/>
    <property type="match status" value="1"/>
</dbReference>
<organism evidence="5 6">
    <name type="scientific">Paenibacillus radicis</name>
    <name type="common">ex Gao et al. 2016</name>
    <dbReference type="NCBI Taxonomy" id="1737354"/>
    <lineage>
        <taxon>Bacteria</taxon>
        <taxon>Bacillati</taxon>
        <taxon>Bacillota</taxon>
        <taxon>Bacilli</taxon>
        <taxon>Bacillales</taxon>
        <taxon>Paenibacillaceae</taxon>
        <taxon>Paenibacillus</taxon>
    </lineage>
</organism>
<proteinExistence type="inferred from homology"/>
<dbReference type="GO" id="GO:0008124">
    <property type="term" value="F:4-alpha-hydroxytetrahydrobiopterin dehydratase activity"/>
    <property type="evidence" value="ECO:0007669"/>
    <property type="project" value="UniProtKB-EC"/>
</dbReference>
<name>A0A917M4T8_9BACL</name>
<keyword evidence="6" id="KW-1185">Reference proteome</keyword>
<reference evidence="5 6" key="1">
    <citation type="journal article" date="2014" name="Int. J. Syst. Evol. Microbiol.">
        <title>Complete genome sequence of Corynebacterium casei LMG S-19264T (=DSM 44701T), isolated from a smear-ripened cheese.</title>
        <authorList>
            <consortium name="US DOE Joint Genome Institute (JGI-PGF)"/>
            <person name="Walter F."/>
            <person name="Albersmeier A."/>
            <person name="Kalinowski J."/>
            <person name="Ruckert C."/>
        </authorList>
    </citation>
    <scope>NUCLEOTIDE SEQUENCE [LARGE SCALE GENOMIC DNA]</scope>
    <source>
        <strain evidence="5 6">CGMCC 1.15286</strain>
    </source>
</reference>
<comment type="similarity">
    <text evidence="2">Belongs to the pterin-4-alpha-carbinolamine dehydratase family.</text>
</comment>
<keyword evidence="4" id="KW-0456">Lyase</keyword>
<dbReference type="AlphaFoldDB" id="A0A917M4T8"/>
<dbReference type="RefSeq" id="WP_188890816.1">
    <property type="nucleotide sequence ID" value="NZ_BMHY01000008.1"/>
</dbReference>
<evidence type="ECO:0000256" key="2">
    <source>
        <dbReference type="ARBA" id="ARBA00006472"/>
    </source>
</evidence>
<dbReference type="EMBL" id="BMHY01000008">
    <property type="protein sequence ID" value="GGG77913.1"/>
    <property type="molecule type" value="Genomic_DNA"/>
</dbReference>
<dbReference type="EC" id="4.2.1.96" evidence="3"/>
<dbReference type="NCBIfam" id="NF002017">
    <property type="entry name" value="PRK00823.1-2"/>
    <property type="match status" value="1"/>
</dbReference>
<evidence type="ECO:0000256" key="4">
    <source>
        <dbReference type="ARBA" id="ARBA00023239"/>
    </source>
</evidence>
<dbReference type="SUPFAM" id="SSF55248">
    <property type="entry name" value="PCD-like"/>
    <property type="match status" value="1"/>
</dbReference>
<accession>A0A917M4T8</accession>
<dbReference type="PANTHER" id="PTHR12599">
    <property type="entry name" value="PTERIN-4-ALPHA-CARBINOLAMINE DEHYDRATASE"/>
    <property type="match status" value="1"/>
</dbReference>
<dbReference type="Gene3D" id="3.30.1360.20">
    <property type="entry name" value="Transcriptional coactivator/pterin dehydratase"/>
    <property type="match status" value="1"/>
</dbReference>
<dbReference type="InterPro" id="IPR001533">
    <property type="entry name" value="Pterin_deHydtase"/>
</dbReference>
<evidence type="ECO:0000256" key="3">
    <source>
        <dbReference type="ARBA" id="ARBA00013252"/>
    </source>
</evidence>
<dbReference type="PANTHER" id="PTHR12599:SF0">
    <property type="entry name" value="PTERIN-4-ALPHA-CARBINOLAMINE DEHYDRATASE"/>
    <property type="match status" value="1"/>
</dbReference>
<dbReference type="CDD" id="cd00488">
    <property type="entry name" value="PCD_DCoH"/>
    <property type="match status" value="1"/>
</dbReference>
<sequence length="98" mass="11393">MAKQPLLTEQELQEALSSAEGWRLEGEKWLVKSYLHPTFPEAVDFVNRVAEAAEEEEHHPFIAIEYRRVQLKLTTWHSGGLTQLDLIMARRCDTLFIK</sequence>
<evidence type="ECO:0000313" key="6">
    <source>
        <dbReference type="Proteomes" id="UP000600247"/>
    </source>
</evidence>
<comment type="catalytic activity">
    <reaction evidence="1">
        <text>(4aS,6R)-4a-hydroxy-L-erythro-5,6,7,8-tetrahydrobiopterin = (6R)-L-erythro-6,7-dihydrobiopterin + H2O</text>
        <dbReference type="Rhea" id="RHEA:11920"/>
        <dbReference type="ChEBI" id="CHEBI:15377"/>
        <dbReference type="ChEBI" id="CHEBI:15642"/>
        <dbReference type="ChEBI" id="CHEBI:43120"/>
        <dbReference type="EC" id="4.2.1.96"/>
    </reaction>
</comment>
<dbReference type="InterPro" id="IPR036428">
    <property type="entry name" value="PCD_sf"/>
</dbReference>
<dbReference type="Proteomes" id="UP000600247">
    <property type="component" value="Unassembled WGS sequence"/>
</dbReference>
<comment type="caution">
    <text evidence="5">The sequence shown here is derived from an EMBL/GenBank/DDBJ whole genome shotgun (WGS) entry which is preliminary data.</text>
</comment>
<gene>
    <name evidence="5" type="primary">dcoH</name>
    <name evidence="5" type="ORF">GCM10010918_38360</name>
</gene>
<protein>
    <recommendedName>
        <fullName evidence="3">4a-hydroxytetrahydrobiopterin dehydratase</fullName>
        <ecNumber evidence="3">4.2.1.96</ecNumber>
    </recommendedName>
</protein>
<dbReference type="GO" id="GO:0006729">
    <property type="term" value="P:tetrahydrobiopterin biosynthetic process"/>
    <property type="evidence" value="ECO:0007669"/>
    <property type="project" value="InterPro"/>
</dbReference>
<evidence type="ECO:0000313" key="5">
    <source>
        <dbReference type="EMBL" id="GGG77913.1"/>
    </source>
</evidence>